<evidence type="ECO:0000313" key="11">
    <source>
        <dbReference type="EMBL" id="UWM55107.1"/>
    </source>
</evidence>
<evidence type="ECO:0000256" key="8">
    <source>
        <dbReference type="PIRSR" id="PIRSR025737-1"/>
    </source>
</evidence>
<comment type="subcellular location">
    <subcellularLocation>
        <location evidence="1">Cell membrane</location>
        <topology evidence="1">Multi-pass membrane protein</topology>
    </subcellularLocation>
</comment>
<evidence type="ECO:0000256" key="4">
    <source>
        <dbReference type="ARBA" id="ARBA00022692"/>
    </source>
</evidence>
<keyword evidence="6 10" id="KW-1133">Transmembrane helix</keyword>
<keyword evidence="5 11" id="KW-0378">Hydrolase</keyword>
<dbReference type="EC" id="3.4.22.-" evidence="11"/>
<feature type="transmembrane region" description="Helical" evidence="10">
    <location>
        <begin position="246"/>
        <end position="264"/>
    </location>
</feature>
<dbReference type="GO" id="GO:0006508">
    <property type="term" value="P:proteolysis"/>
    <property type="evidence" value="ECO:0007669"/>
    <property type="project" value="UniProtKB-KW"/>
</dbReference>
<dbReference type="InterPro" id="IPR019127">
    <property type="entry name" value="Exosortase"/>
</dbReference>
<keyword evidence="2" id="KW-1003">Cell membrane</keyword>
<name>A0A9E7R3T5_9EURY</name>
<evidence type="ECO:0000256" key="10">
    <source>
        <dbReference type="SAM" id="Phobius"/>
    </source>
</evidence>
<sequence>MPQGPTDLLAWLSIGLFVAGVLLERRDRRVGRALTAAGWVTFGVFWGVLVPHFLLVEKSAIEGIASLAAVPASVYTGYLLWNGRDSLFVLSRAVAVMGVIYLPATTIQPAYEFLIEETTRQVALGIDLLGYSPEVTANEEGVRNTFVFTTGGRTFETYIILACTGLGSMAIFAGVIAAVKAPIDRKVGAFLVSIPVIWVLNIARNVWIAIAFGKQWLQVGVDPVSAVFGVPAGDEGLVSFYLADKVIAQSASVVALLAITFFVVRRLPEVTTVLEDTVYVLTRRELDLQAELGLRPGGPPATDGGRPAERDGEQ</sequence>
<accession>A0A9E7R3T5</accession>
<dbReference type="GO" id="GO:0005886">
    <property type="term" value="C:plasma membrane"/>
    <property type="evidence" value="ECO:0007669"/>
    <property type="project" value="UniProtKB-SubCell"/>
</dbReference>
<evidence type="ECO:0000256" key="5">
    <source>
        <dbReference type="ARBA" id="ARBA00022801"/>
    </source>
</evidence>
<keyword evidence="12" id="KW-1185">Reference proteome</keyword>
<dbReference type="KEGG" id="ssai:N0B31_02225"/>
<gene>
    <name evidence="11" type="primary">artA</name>
    <name evidence="11" type="ORF">N0B31_02225</name>
</gene>
<keyword evidence="3" id="KW-0645">Protease</keyword>
<feature type="transmembrane region" description="Helical" evidence="10">
    <location>
        <begin position="87"/>
        <end position="104"/>
    </location>
</feature>
<feature type="region of interest" description="Disordered" evidence="9">
    <location>
        <begin position="292"/>
        <end position="314"/>
    </location>
</feature>
<feature type="transmembrane region" description="Helical" evidence="10">
    <location>
        <begin position="35"/>
        <end position="54"/>
    </location>
</feature>
<keyword evidence="7 10" id="KW-0472">Membrane</keyword>
<dbReference type="NCBIfam" id="TIGR04125">
    <property type="entry name" value="exosort_PGF_TRM"/>
    <property type="match status" value="1"/>
</dbReference>
<dbReference type="Pfam" id="PF09721">
    <property type="entry name" value="Exosortase_EpsH"/>
    <property type="match status" value="1"/>
</dbReference>
<reference evidence="11" key="1">
    <citation type="submission" date="2022-09" db="EMBL/GenBank/DDBJ databases">
        <title>Diverse halophilic archaea isolated from saline environments.</title>
        <authorList>
            <person name="Cui H.-L."/>
        </authorList>
    </citation>
    <scope>NUCLEOTIDE SEQUENCE</scope>
    <source>
        <strain evidence="11">ZS-35-S2</strain>
    </source>
</reference>
<evidence type="ECO:0000256" key="7">
    <source>
        <dbReference type="ARBA" id="ARBA00023136"/>
    </source>
</evidence>
<dbReference type="GO" id="GO:0008233">
    <property type="term" value="F:peptidase activity"/>
    <property type="evidence" value="ECO:0007669"/>
    <property type="project" value="UniProtKB-KW"/>
</dbReference>
<dbReference type="InterPro" id="IPR014522">
    <property type="entry name" value="ArtA"/>
</dbReference>
<evidence type="ECO:0000256" key="9">
    <source>
        <dbReference type="SAM" id="MobiDB-lite"/>
    </source>
</evidence>
<protein>
    <submittedName>
        <fullName evidence="11">Archaeosortase A</fullName>
        <ecNumber evidence="11">3.4.22.-</ecNumber>
    </submittedName>
</protein>
<feature type="transmembrane region" description="Helical" evidence="10">
    <location>
        <begin position="158"/>
        <end position="178"/>
    </location>
</feature>
<dbReference type="NCBIfam" id="TIGR04178">
    <property type="entry name" value="exo_archaeo"/>
    <property type="match status" value="1"/>
</dbReference>
<dbReference type="Proteomes" id="UP001057580">
    <property type="component" value="Chromosome"/>
</dbReference>
<evidence type="ECO:0000256" key="2">
    <source>
        <dbReference type="ARBA" id="ARBA00022475"/>
    </source>
</evidence>
<dbReference type="EMBL" id="CP104003">
    <property type="protein sequence ID" value="UWM55107.1"/>
    <property type="molecule type" value="Genomic_DNA"/>
</dbReference>
<feature type="transmembrane region" description="Helical" evidence="10">
    <location>
        <begin position="190"/>
        <end position="212"/>
    </location>
</feature>
<feature type="transmembrane region" description="Helical" evidence="10">
    <location>
        <begin position="60"/>
        <end position="80"/>
    </location>
</feature>
<organism evidence="11 12">
    <name type="scientific">Salinirubellus salinus</name>
    <dbReference type="NCBI Taxonomy" id="1364945"/>
    <lineage>
        <taxon>Archaea</taxon>
        <taxon>Methanobacteriati</taxon>
        <taxon>Methanobacteriota</taxon>
        <taxon>Stenosarchaea group</taxon>
        <taxon>Halobacteria</taxon>
        <taxon>Halobacteriales</taxon>
        <taxon>Natronomonadaceae</taxon>
        <taxon>Salinirubellus</taxon>
    </lineage>
</organism>
<dbReference type="PIRSF" id="PIRSF025737">
    <property type="entry name" value="Cyco1"/>
    <property type="match status" value="1"/>
</dbReference>
<feature type="active site" description="Acyl-thioester intermediate" evidence="8">
    <location>
        <position position="163"/>
    </location>
</feature>
<keyword evidence="4 10" id="KW-0812">Transmembrane</keyword>
<evidence type="ECO:0000256" key="6">
    <source>
        <dbReference type="ARBA" id="ARBA00022989"/>
    </source>
</evidence>
<feature type="transmembrane region" description="Helical" evidence="10">
    <location>
        <begin position="6"/>
        <end position="23"/>
    </location>
</feature>
<evidence type="ECO:0000256" key="1">
    <source>
        <dbReference type="ARBA" id="ARBA00004651"/>
    </source>
</evidence>
<dbReference type="InterPro" id="IPR026392">
    <property type="entry name" value="Exo/Archaeosortase_dom"/>
</dbReference>
<evidence type="ECO:0000256" key="3">
    <source>
        <dbReference type="ARBA" id="ARBA00022670"/>
    </source>
</evidence>
<dbReference type="AlphaFoldDB" id="A0A9E7R3T5"/>
<feature type="active site" description="Proton donor" evidence="8">
    <location>
        <position position="204"/>
    </location>
</feature>
<dbReference type="GeneID" id="74941201"/>
<dbReference type="RefSeq" id="WP_260594159.1">
    <property type="nucleotide sequence ID" value="NZ_CP104003.1"/>
</dbReference>
<proteinExistence type="predicted"/>
<evidence type="ECO:0000313" key="12">
    <source>
        <dbReference type="Proteomes" id="UP001057580"/>
    </source>
</evidence>